<evidence type="ECO:0000313" key="3">
    <source>
        <dbReference type="Proteomes" id="UP000095713"/>
    </source>
</evidence>
<dbReference type="SUPFAM" id="SSF52091">
    <property type="entry name" value="SpoIIaa-like"/>
    <property type="match status" value="1"/>
</dbReference>
<keyword evidence="3" id="KW-1185">Reference proteome</keyword>
<dbReference type="Pfam" id="PF01740">
    <property type="entry name" value="STAS"/>
    <property type="match status" value="1"/>
</dbReference>
<dbReference type="STRING" id="1849968.A8C32_01475"/>
<dbReference type="InterPro" id="IPR002645">
    <property type="entry name" value="STAS_dom"/>
</dbReference>
<dbReference type="EMBL" id="MDJD01000034">
    <property type="protein sequence ID" value="OEK08159.1"/>
    <property type="molecule type" value="Genomic_DNA"/>
</dbReference>
<dbReference type="OrthoDB" id="1163458at2"/>
<comment type="caution">
    <text evidence="2">The sequence shown here is derived from an EMBL/GenBank/DDBJ whole genome shotgun (WGS) entry which is preliminary data.</text>
</comment>
<evidence type="ECO:0000259" key="1">
    <source>
        <dbReference type="PROSITE" id="PS50801"/>
    </source>
</evidence>
<dbReference type="Proteomes" id="UP000095713">
    <property type="component" value="Unassembled WGS sequence"/>
</dbReference>
<dbReference type="InterPro" id="IPR036513">
    <property type="entry name" value="STAS_dom_sf"/>
</dbReference>
<dbReference type="Gene3D" id="3.30.750.24">
    <property type="entry name" value="STAS domain"/>
    <property type="match status" value="1"/>
</dbReference>
<feature type="domain" description="STAS" evidence="1">
    <location>
        <begin position="1"/>
        <end position="92"/>
    </location>
</feature>
<protein>
    <recommendedName>
        <fullName evidence="1">STAS domain-containing protein</fullName>
    </recommendedName>
</protein>
<sequence>MALKITQQREIFLVEGTLNMLTALNFKNHVESVMEHCDDLVIDIDNVTEIDNNGMEAIRSIYEKTLESNKKFYVVGAGCKEVYDDLCVNNAV</sequence>
<gene>
    <name evidence="2" type="ORF">A8C32_01475</name>
</gene>
<dbReference type="RefSeq" id="WP_069829669.1">
    <property type="nucleotide sequence ID" value="NZ_MDJD01000034.1"/>
</dbReference>
<evidence type="ECO:0000313" key="2">
    <source>
        <dbReference type="EMBL" id="OEK08159.1"/>
    </source>
</evidence>
<accession>A0A1E5T9W1</accession>
<organism evidence="2 3">
    <name type="scientific">Flavivirga aquatica</name>
    <dbReference type="NCBI Taxonomy" id="1849968"/>
    <lineage>
        <taxon>Bacteria</taxon>
        <taxon>Pseudomonadati</taxon>
        <taxon>Bacteroidota</taxon>
        <taxon>Flavobacteriia</taxon>
        <taxon>Flavobacteriales</taxon>
        <taxon>Flavobacteriaceae</taxon>
        <taxon>Flavivirga</taxon>
    </lineage>
</organism>
<reference evidence="2 3" key="1">
    <citation type="submission" date="2016-05" db="EMBL/GenBank/DDBJ databases">
        <title>Draft Genome Sequence of Algibacter sp. Strain SK-16 Isolated from the Surface Water of Aburatsubo Inlet.</title>
        <authorList>
            <person name="Wong S.-K."/>
            <person name="Yoshizawa S."/>
            <person name="Nakajima Y."/>
            <person name="Ogura Y."/>
            <person name="Tetsuya H."/>
            <person name="Hamasaki K."/>
        </authorList>
    </citation>
    <scope>NUCLEOTIDE SEQUENCE [LARGE SCALE GENOMIC DNA]</scope>
    <source>
        <strain evidence="2 3">SK-16</strain>
    </source>
</reference>
<dbReference type="PROSITE" id="PS50801">
    <property type="entry name" value="STAS"/>
    <property type="match status" value="1"/>
</dbReference>
<dbReference type="AlphaFoldDB" id="A0A1E5T9W1"/>
<proteinExistence type="predicted"/>
<name>A0A1E5T9W1_9FLAO</name>